<evidence type="ECO:0000313" key="1">
    <source>
        <dbReference type="EMBL" id="BBH16462.1"/>
    </source>
</evidence>
<dbReference type="AlphaFoldDB" id="A0A3G9IDL5"/>
<gene>
    <name evidence="1" type="ORF">Back2_07490</name>
</gene>
<dbReference type="Proteomes" id="UP000271573">
    <property type="component" value="Chromosome"/>
</dbReference>
<keyword evidence="2" id="KW-1185">Reference proteome</keyword>
<organism evidence="1 2">
    <name type="scientific">Nocardioides baekrokdamisoli</name>
    <dbReference type="NCBI Taxonomy" id="1804624"/>
    <lineage>
        <taxon>Bacteria</taxon>
        <taxon>Bacillati</taxon>
        <taxon>Actinomycetota</taxon>
        <taxon>Actinomycetes</taxon>
        <taxon>Propionibacteriales</taxon>
        <taxon>Nocardioidaceae</taxon>
        <taxon>Nocardioides</taxon>
    </lineage>
</organism>
<dbReference type="RefSeq" id="WP_125566884.1">
    <property type="nucleotide sequence ID" value="NZ_AP019307.1"/>
</dbReference>
<name>A0A3G9IDL5_9ACTN</name>
<dbReference type="KEGG" id="nbe:Back2_07490"/>
<dbReference type="EMBL" id="AP019307">
    <property type="protein sequence ID" value="BBH16462.1"/>
    <property type="molecule type" value="Genomic_DNA"/>
</dbReference>
<sequence>MSIKAINIARANSAGHAAMLADGHRGAWQVQLDAKPSTFVVETFTTSYVTNPKGNRAWGPPSA</sequence>
<protein>
    <submittedName>
        <fullName evidence="1">Uncharacterized protein</fullName>
    </submittedName>
</protein>
<accession>A0A3G9IDL5</accession>
<reference evidence="1 2" key="1">
    <citation type="submission" date="2018-11" db="EMBL/GenBank/DDBJ databases">
        <title>Complete genome sequence of Nocardioides baekrokdamisoli strain KCTC 39748.</title>
        <authorList>
            <person name="Kang S.W."/>
            <person name="Lee K.C."/>
            <person name="Kim K.K."/>
            <person name="Kim J.S."/>
            <person name="Kim D.S."/>
            <person name="Ko S.H."/>
            <person name="Yang S.H."/>
            <person name="Shin Y.K."/>
            <person name="Lee J.S."/>
        </authorList>
    </citation>
    <scope>NUCLEOTIDE SEQUENCE [LARGE SCALE GENOMIC DNA]</scope>
    <source>
        <strain evidence="1 2">KCTC 39748</strain>
    </source>
</reference>
<evidence type="ECO:0000313" key="2">
    <source>
        <dbReference type="Proteomes" id="UP000271573"/>
    </source>
</evidence>
<proteinExistence type="predicted"/>